<dbReference type="SUPFAM" id="SSF52172">
    <property type="entry name" value="CheY-like"/>
    <property type="match status" value="1"/>
</dbReference>
<name>A0A1E7Q679_9GAMM</name>
<comment type="caution">
    <text evidence="13">The sequence shown here is derived from an EMBL/GenBank/DDBJ whole genome shotgun (WGS) entry which is preliminary data.</text>
</comment>
<dbReference type="NCBIfam" id="TIGR00229">
    <property type="entry name" value="sensory_box"/>
    <property type="match status" value="3"/>
</dbReference>
<dbReference type="Gene3D" id="3.30.70.270">
    <property type="match status" value="1"/>
</dbReference>
<feature type="domain" description="GGDEF" evidence="12">
    <location>
        <begin position="1047"/>
        <end position="1180"/>
    </location>
</feature>
<dbReference type="STRING" id="1628148.BI198_08870"/>
<dbReference type="InterPro" id="IPR000160">
    <property type="entry name" value="GGDEF_dom"/>
</dbReference>
<dbReference type="PROSITE" id="PS51257">
    <property type="entry name" value="PROKAR_LIPOPROTEIN"/>
    <property type="match status" value="1"/>
</dbReference>
<feature type="domain" description="PAS" evidence="9">
    <location>
        <begin position="767"/>
        <end position="809"/>
    </location>
</feature>
<dbReference type="GO" id="GO:0000160">
    <property type="term" value="P:phosphorelay signal transduction system"/>
    <property type="evidence" value="ECO:0007669"/>
    <property type="project" value="InterPro"/>
</dbReference>
<feature type="domain" description="PAS" evidence="9">
    <location>
        <begin position="887"/>
        <end position="960"/>
    </location>
</feature>
<dbReference type="InterPro" id="IPR013656">
    <property type="entry name" value="PAS_4"/>
</dbReference>
<dbReference type="SMART" id="SM00267">
    <property type="entry name" value="GGDEF"/>
    <property type="match status" value="1"/>
</dbReference>
<dbReference type="InterPro" id="IPR035965">
    <property type="entry name" value="PAS-like_dom_sf"/>
</dbReference>
<evidence type="ECO:0000259" key="8">
    <source>
        <dbReference type="PROSITE" id="PS50110"/>
    </source>
</evidence>
<dbReference type="SMART" id="SM00448">
    <property type="entry name" value="REC"/>
    <property type="match status" value="1"/>
</dbReference>
<dbReference type="SMART" id="SM00086">
    <property type="entry name" value="PAC"/>
    <property type="match status" value="2"/>
</dbReference>
<dbReference type="InterPro" id="IPR003018">
    <property type="entry name" value="GAF"/>
</dbReference>
<evidence type="ECO:0000256" key="3">
    <source>
        <dbReference type="ARBA" id="ARBA00022679"/>
    </source>
</evidence>
<organism evidence="13 14">
    <name type="scientific">Rheinheimera salexigens</name>
    <dbReference type="NCBI Taxonomy" id="1628148"/>
    <lineage>
        <taxon>Bacteria</taxon>
        <taxon>Pseudomonadati</taxon>
        <taxon>Pseudomonadota</taxon>
        <taxon>Gammaproteobacteria</taxon>
        <taxon>Chromatiales</taxon>
        <taxon>Chromatiaceae</taxon>
        <taxon>Rheinheimera</taxon>
    </lineage>
</organism>
<gene>
    <name evidence="13" type="ORF">BI198_08870</name>
</gene>
<keyword evidence="5" id="KW-0597">Phosphoprotein</keyword>
<dbReference type="SMART" id="SM00091">
    <property type="entry name" value="PAS"/>
    <property type="match status" value="3"/>
</dbReference>
<keyword evidence="2" id="KW-0973">c-di-GMP</keyword>
<protein>
    <recommendedName>
        <fullName evidence="1">cyclic-guanylate-specific phosphodiesterase</fullName>
        <ecNumber evidence="1">3.1.4.52</ecNumber>
    </recommendedName>
</protein>
<feature type="modified residue" description="4-aspartylphosphate" evidence="5">
    <location>
        <position position="1505"/>
    </location>
</feature>
<dbReference type="Pfam" id="PF00072">
    <property type="entry name" value="Response_reg"/>
    <property type="match status" value="1"/>
</dbReference>
<dbReference type="InterPro" id="IPR052155">
    <property type="entry name" value="Biofilm_reg_signaling"/>
</dbReference>
<dbReference type="InterPro" id="IPR043128">
    <property type="entry name" value="Rev_trsase/Diguanyl_cyclase"/>
</dbReference>
<dbReference type="InterPro" id="IPR001789">
    <property type="entry name" value="Sig_transdc_resp-reg_receiver"/>
</dbReference>
<dbReference type="SUPFAM" id="SSF141868">
    <property type="entry name" value="EAL domain-like"/>
    <property type="match status" value="1"/>
</dbReference>
<dbReference type="Gene3D" id="3.30.450.20">
    <property type="entry name" value="PAS domain"/>
    <property type="match status" value="3"/>
</dbReference>
<dbReference type="PROSITE" id="PS50112">
    <property type="entry name" value="PAS"/>
    <property type="match status" value="3"/>
</dbReference>
<dbReference type="PANTHER" id="PTHR44757">
    <property type="entry name" value="DIGUANYLATE CYCLASE DGCP"/>
    <property type="match status" value="1"/>
</dbReference>
<feature type="transmembrane region" description="Helical" evidence="7">
    <location>
        <begin position="131"/>
        <end position="150"/>
    </location>
</feature>
<dbReference type="Pfam" id="PF13426">
    <property type="entry name" value="PAS_9"/>
    <property type="match status" value="1"/>
</dbReference>
<dbReference type="InterPro" id="IPR035919">
    <property type="entry name" value="EAL_sf"/>
</dbReference>
<evidence type="ECO:0000256" key="7">
    <source>
        <dbReference type="SAM" id="Phobius"/>
    </source>
</evidence>
<dbReference type="Pfam" id="PF00563">
    <property type="entry name" value="EAL"/>
    <property type="match status" value="1"/>
</dbReference>
<dbReference type="SUPFAM" id="SSF55073">
    <property type="entry name" value="Nucleotide cyclase"/>
    <property type="match status" value="1"/>
</dbReference>
<keyword evidence="6" id="KW-0175">Coiled coil</keyword>
<dbReference type="CDD" id="cd17569">
    <property type="entry name" value="REC_HupR-like"/>
    <property type="match status" value="1"/>
</dbReference>
<feature type="domain" description="Response regulatory" evidence="8">
    <location>
        <begin position="1456"/>
        <end position="1571"/>
    </location>
</feature>
<dbReference type="NCBIfam" id="TIGR00254">
    <property type="entry name" value="GGDEF"/>
    <property type="match status" value="1"/>
</dbReference>
<dbReference type="Pfam" id="PF13185">
    <property type="entry name" value="GAF_2"/>
    <property type="match status" value="1"/>
</dbReference>
<feature type="domain" description="EAL" evidence="11">
    <location>
        <begin position="1189"/>
        <end position="1443"/>
    </location>
</feature>
<keyword evidence="3" id="KW-0808">Transferase</keyword>
<feature type="domain" description="PAS" evidence="9">
    <location>
        <begin position="490"/>
        <end position="551"/>
    </location>
</feature>
<keyword evidence="7" id="KW-0812">Transmembrane</keyword>
<keyword evidence="7" id="KW-0472">Membrane</keyword>
<evidence type="ECO:0000256" key="5">
    <source>
        <dbReference type="PROSITE-ProRule" id="PRU00169"/>
    </source>
</evidence>
<keyword evidence="4" id="KW-0418">Kinase</keyword>
<accession>A0A1E7Q679</accession>
<dbReference type="EC" id="3.1.4.52" evidence="1"/>
<evidence type="ECO:0000256" key="1">
    <source>
        <dbReference type="ARBA" id="ARBA00012282"/>
    </source>
</evidence>
<evidence type="ECO:0000259" key="11">
    <source>
        <dbReference type="PROSITE" id="PS50883"/>
    </source>
</evidence>
<keyword evidence="7" id="KW-1133">Transmembrane helix</keyword>
<keyword evidence="14" id="KW-1185">Reference proteome</keyword>
<sequence length="1582" mass="178969">MRTIARKNLVSFVNYSLFYSSLGFLILGCLFVGLSKLLTLGDDIYNVILPLNVMLLLACTALSLIAITRQFTVLFVSGLSAMLCILLLSSPLLANIPIENFTMPWLQLVSWILLTFGLIGKFKRDHSGWRILSWVSFIILAGLMLALLVANTGNLGSIQFSDRPSVALNTVIFILFSVIAGLTAPSTLRFSCSLGTCLALLLTIATIALWLSFMHQLEISNQKLMQKTVINFQQETKDALQEQKDLIQRMVERLSATNASYLPNQIELDLNSYLRDFSSLDYIAVLNSSGNVQYSAAQALDIKQGFDAHFNNDYVLLPTVLNNNFNFYYNQQLDEFFIRVTLAQPNTLGLSEVLAAINVKKLMQSVVSIIVPTGYAMTLVYDDKSDFLLSQLDPQRQYFQLGSYTINSLSELNWRLQLYRDYDVEISYVRQVSEVVLIVGWLACFLALLSQQCLKRMQWQQQRLIIAIKKLKSSLKLQKELQTNHLEFKDNSTSLLCIIDNNGIFEEVSKASNWVLGYSEQELEGRNLLDFVHPDDRQHTEHEFAELLNSHDSLNFRSRYIHKDGNVVHLMWSGQYAEATQKIYAVAKDVSNIVKAERYQAAQQRILQLIAVEAPIDEILKQICLMVEEQNSSVKACVMLKVNQHLKIVSAPSLSQAYHSALAVVPIANNMGSCGTSAFQKNLVIVADIASDHKWNQFADIALAENLAACWSMPLLLQDQTVLGTFALYCDNAREPNKEELALLESGCSFATNAIEQSQQKRLLSESEQRFRSFYQFNPDIVYIINKKGYFVDTNQAGSDLLGWSVNELKQMHSSRIIFDEKLIEASKYFTNALTGEAQSFETSVVSRTGKQHELQITIMPSWINGKVAGVIGIAKDITLRLKTEKKLRLFKRVVDASSNGIIIIDITKSDLPISYVNAGFEKLTGYSYADSVGKNGSFLQGKDPDVVVQEQMRTAIETMQEIRVVMKQYRKDESVFWCNLLLSPVPNEVNVITHYIGILTNITELKKYEQELAYNSSHDLLTGLPNRNLLRDRLSQSLTMSTRHQMNVAIIMINIDGFKLINESLGHLIGDEVLRQLSVRIQKQIQPGDTLARMGGDEFVILLPDFNESTQLNTLVSALRTAIAIPFDINGKEFQISASIGVSISEGGVDEPMELVKQAGMAMYQAELLGRNNAQWYNPEMEKILNKQLSLRAMLKQALANQQFELYYQPQVEAGSGRLVGLEALLRWKHPEIGFIGPDEFIPIAEEMGLIVEIGQWVIEQAATYNRSLQERGIIDLIIAVNVSALQFNEENFVEQLEQTLHKVQLEPKWFELELTESLLLDNIEQVVHKLHHLKQLGINISIDDFGTGYSSLSYLKRLPIDNLKIDRSFIREIVTDQKDAAITRGIIAMAHQLGVKVIAEGVETIAQSTLLYKYSCDDLQGYYFSKPLPVAKLEIFLQQYLPTENAEVDAEQQTLLLVDDEENILHSLKRMLRKQPYNVLTCNSAEQAFELLALHNIQVIVSDQRMPKMSGTEFFSRVKDMYPNTIRIVLSGYTDLRSVTDAINHGSIYKFITKPWQDNELMEEITNAFRLYKQNQRNNK</sequence>
<feature type="transmembrane region" description="Helical" evidence="7">
    <location>
        <begin position="192"/>
        <end position="213"/>
    </location>
</feature>
<evidence type="ECO:0000256" key="6">
    <source>
        <dbReference type="SAM" id="Coils"/>
    </source>
</evidence>
<evidence type="ECO:0000259" key="12">
    <source>
        <dbReference type="PROSITE" id="PS50887"/>
    </source>
</evidence>
<feature type="transmembrane region" description="Helical" evidence="7">
    <location>
        <begin position="102"/>
        <end position="119"/>
    </location>
</feature>
<dbReference type="InterPro" id="IPR000700">
    <property type="entry name" value="PAS-assoc_C"/>
</dbReference>
<dbReference type="Pfam" id="PF08447">
    <property type="entry name" value="PAS_3"/>
    <property type="match status" value="1"/>
</dbReference>
<dbReference type="Pfam" id="PF00990">
    <property type="entry name" value="GGDEF"/>
    <property type="match status" value="1"/>
</dbReference>
<evidence type="ECO:0000313" key="13">
    <source>
        <dbReference type="EMBL" id="OEY69656.1"/>
    </source>
</evidence>
<evidence type="ECO:0000256" key="4">
    <source>
        <dbReference type="ARBA" id="ARBA00022777"/>
    </source>
</evidence>
<dbReference type="PROSITE" id="PS50887">
    <property type="entry name" value="GGDEF"/>
    <property type="match status" value="1"/>
</dbReference>
<dbReference type="Gene3D" id="3.20.20.450">
    <property type="entry name" value="EAL domain"/>
    <property type="match status" value="1"/>
</dbReference>
<dbReference type="InterPro" id="IPR011006">
    <property type="entry name" value="CheY-like_superfamily"/>
</dbReference>
<dbReference type="Gene3D" id="3.40.50.2300">
    <property type="match status" value="1"/>
</dbReference>
<dbReference type="Gene3D" id="3.30.450.40">
    <property type="match status" value="1"/>
</dbReference>
<evidence type="ECO:0000259" key="10">
    <source>
        <dbReference type="PROSITE" id="PS50113"/>
    </source>
</evidence>
<feature type="transmembrane region" description="Helical" evidence="7">
    <location>
        <begin position="166"/>
        <end position="185"/>
    </location>
</feature>
<dbReference type="PROSITE" id="PS50113">
    <property type="entry name" value="PAC"/>
    <property type="match status" value="1"/>
</dbReference>
<dbReference type="InterPro" id="IPR013655">
    <property type="entry name" value="PAS_fold_3"/>
</dbReference>
<evidence type="ECO:0000313" key="14">
    <source>
        <dbReference type="Proteomes" id="UP000242258"/>
    </source>
</evidence>
<feature type="coiled-coil region" evidence="6">
    <location>
        <begin position="230"/>
        <end position="257"/>
    </location>
</feature>
<feature type="transmembrane region" description="Helical" evidence="7">
    <location>
        <begin position="12"/>
        <end position="35"/>
    </location>
</feature>
<dbReference type="InterPro" id="IPR001610">
    <property type="entry name" value="PAC"/>
</dbReference>
<evidence type="ECO:0000256" key="2">
    <source>
        <dbReference type="ARBA" id="ARBA00022636"/>
    </source>
</evidence>
<dbReference type="EMBL" id="MKEK01000001">
    <property type="protein sequence ID" value="OEY69656.1"/>
    <property type="molecule type" value="Genomic_DNA"/>
</dbReference>
<feature type="transmembrane region" description="Helical" evidence="7">
    <location>
        <begin position="47"/>
        <end position="67"/>
    </location>
</feature>
<dbReference type="Pfam" id="PF08448">
    <property type="entry name" value="PAS_4"/>
    <property type="match status" value="1"/>
</dbReference>
<dbReference type="PROSITE" id="PS50110">
    <property type="entry name" value="RESPONSE_REGULATORY"/>
    <property type="match status" value="1"/>
</dbReference>
<dbReference type="CDD" id="cd01949">
    <property type="entry name" value="GGDEF"/>
    <property type="match status" value="1"/>
</dbReference>
<dbReference type="GO" id="GO:0071111">
    <property type="term" value="F:cyclic-guanylate-specific phosphodiesterase activity"/>
    <property type="evidence" value="ECO:0007669"/>
    <property type="project" value="UniProtKB-EC"/>
</dbReference>
<proteinExistence type="predicted"/>
<dbReference type="SMART" id="SM00065">
    <property type="entry name" value="GAF"/>
    <property type="match status" value="1"/>
</dbReference>
<dbReference type="OrthoDB" id="8553030at2"/>
<dbReference type="GO" id="GO:0016301">
    <property type="term" value="F:kinase activity"/>
    <property type="evidence" value="ECO:0007669"/>
    <property type="project" value="UniProtKB-KW"/>
</dbReference>
<dbReference type="InterPro" id="IPR001633">
    <property type="entry name" value="EAL_dom"/>
</dbReference>
<dbReference type="CDD" id="cd00130">
    <property type="entry name" value="PAS"/>
    <property type="match status" value="3"/>
</dbReference>
<dbReference type="InterPro" id="IPR000014">
    <property type="entry name" value="PAS"/>
</dbReference>
<dbReference type="SMART" id="SM00052">
    <property type="entry name" value="EAL"/>
    <property type="match status" value="1"/>
</dbReference>
<dbReference type="PROSITE" id="PS50883">
    <property type="entry name" value="EAL"/>
    <property type="match status" value="1"/>
</dbReference>
<dbReference type="PANTHER" id="PTHR44757:SF2">
    <property type="entry name" value="BIOFILM ARCHITECTURE MAINTENANCE PROTEIN MBAA"/>
    <property type="match status" value="1"/>
</dbReference>
<dbReference type="Proteomes" id="UP000242258">
    <property type="component" value="Unassembled WGS sequence"/>
</dbReference>
<feature type="transmembrane region" description="Helical" evidence="7">
    <location>
        <begin position="74"/>
        <end position="96"/>
    </location>
</feature>
<dbReference type="CDD" id="cd01948">
    <property type="entry name" value="EAL"/>
    <property type="match status" value="1"/>
</dbReference>
<dbReference type="SUPFAM" id="SSF55785">
    <property type="entry name" value="PYP-like sensor domain (PAS domain)"/>
    <property type="match status" value="3"/>
</dbReference>
<dbReference type="SUPFAM" id="SSF55781">
    <property type="entry name" value="GAF domain-like"/>
    <property type="match status" value="1"/>
</dbReference>
<evidence type="ECO:0000259" key="9">
    <source>
        <dbReference type="PROSITE" id="PS50112"/>
    </source>
</evidence>
<feature type="domain" description="PAC" evidence="10">
    <location>
        <begin position="959"/>
        <end position="1015"/>
    </location>
</feature>
<dbReference type="InterPro" id="IPR029016">
    <property type="entry name" value="GAF-like_dom_sf"/>
</dbReference>
<reference evidence="14" key="1">
    <citation type="submission" date="2016-09" db="EMBL/GenBank/DDBJ databases">
        <authorList>
            <person name="Wan X."/>
            <person name="Hou S."/>
        </authorList>
    </citation>
    <scope>NUCLEOTIDE SEQUENCE [LARGE SCALE GENOMIC DNA]</scope>
    <source>
        <strain evidence="14">KH87</strain>
    </source>
</reference>
<dbReference type="InterPro" id="IPR029787">
    <property type="entry name" value="Nucleotide_cyclase"/>
</dbReference>
<dbReference type="FunFam" id="3.20.20.450:FF:000001">
    <property type="entry name" value="Cyclic di-GMP phosphodiesterase yahA"/>
    <property type="match status" value="1"/>
</dbReference>